<evidence type="ECO:0000313" key="1">
    <source>
        <dbReference type="EMBL" id="CAG8506627.1"/>
    </source>
</evidence>
<gene>
    <name evidence="1" type="ORF">ACOLOM_LOCUS3034</name>
</gene>
<dbReference type="EMBL" id="CAJVPT010004322">
    <property type="protein sequence ID" value="CAG8506627.1"/>
    <property type="molecule type" value="Genomic_DNA"/>
</dbReference>
<protein>
    <submittedName>
        <fullName evidence="1">1534_t:CDS:1</fullName>
    </submittedName>
</protein>
<dbReference type="Proteomes" id="UP000789525">
    <property type="component" value="Unassembled WGS sequence"/>
</dbReference>
<keyword evidence="2" id="KW-1185">Reference proteome</keyword>
<accession>A0ACA9L3D6</accession>
<proteinExistence type="predicted"/>
<organism evidence="1 2">
    <name type="scientific">Acaulospora colombiana</name>
    <dbReference type="NCBI Taxonomy" id="27376"/>
    <lineage>
        <taxon>Eukaryota</taxon>
        <taxon>Fungi</taxon>
        <taxon>Fungi incertae sedis</taxon>
        <taxon>Mucoromycota</taxon>
        <taxon>Glomeromycotina</taxon>
        <taxon>Glomeromycetes</taxon>
        <taxon>Diversisporales</taxon>
        <taxon>Acaulosporaceae</taxon>
        <taxon>Acaulospora</taxon>
    </lineage>
</organism>
<reference evidence="1" key="1">
    <citation type="submission" date="2021-06" db="EMBL/GenBank/DDBJ databases">
        <authorList>
            <person name="Kallberg Y."/>
            <person name="Tangrot J."/>
            <person name="Rosling A."/>
        </authorList>
    </citation>
    <scope>NUCLEOTIDE SEQUENCE</scope>
    <source>
        <strain evidence="1">CL356</strain>
    </source>
</reference>
<name>A0ACA9L3D6_9GLOM</name>
<evidence type="ECO:0000313" key="2">
    <source>
        <dbReference type="Proteomes" id="UP000789525"/>
    </source>
</evidence>
<comment type="caution">
    <text evidence="1">The sequence shown here is derived from an EMBL/GenBank/DDBJ whole genome shotgun (WGS) entry which is preliminary data.</text>
</comment>
<sequence length="423" mass="47823">MWSVLLVDGAVEGFDRAPQCSARSKFDANRSGHGGWTLPSSDLSEQDTLIGEQVAGRVLTAMDPRVLIRAFACREQDEIIMGGITRLAFDRHAPPRQLAIMHNPHHNDYFTSTSSSTTTQNRKPLWCHNKADPLDHQGESTLTHRPIPCITNCHQPTNALLRLVLVWGLCTSSRTRFKPITECTMQVLDRVPSRTGYMRKRTFATREEKWFTEYIEILRDLLFFGTSGGIMVHPFDMSSVTLLLVSPRGPIRPIGLCSRYLSQRFCSLVSAGMLRPARHSRLECLDALTWFTPQRLSYLWVQVGARAHSYLDPDGNLLRVTPKASTYMRRTYVMEVHLRLGNSYSSSCQLFVLPFKKKDGFTLIPSVMHVIADALAAVCRGRTVYNPHSTPSLSRYQPQVYHTTGYSSVSDIFCSIRTAWHLS</sequence>